<evidence type="ECO:0000256" key="9">
    <source>
        <dbReference type="SAM" id="MobiDB-lite"/>
    </source>
</evidence>
<evidence type="ECO:0000256" key="8">
    <source>
        <dbReference type="RuleBase" id="RU003800"/>
    </source>
</evidence>
<dbReference type="InterPro" id="IPR025198">
    <property type="entry name" value="PPK_N_dom"/>
</dbReference>
<dbReference type="Gene3D" id="3.30.870.10">
    <property type="entry name" value="Endonuclease Chain A"/>
    <property type="match status" value="2"/>
</dbReference>
<dbReference type="AlphaFoldDB" id="M0ISH6"/>
<dbReference type="NCBIfam" id="TIGR03705">
    <property type="entry name" value="poly_P_kin"/>
    <property type="match status" value="1"/>
</dbReference>
<keyword evidence="4 7" id="KW-0418">Kinase</keyword>
<feature type="binding site" evidence="7">
    <location>
        <position position="392"/>
    </location>
    <ligand>
        <name>Mg(2+)</name>
        <dbReference type="ChEBI" id="CHEBI:18420"/>
    </ligand>
</feature>
<feature type="binding site" evidence="7">
    <location>
        <position position="57"/>
    </location>
    <ligand>
        <name>ATP</name>
        <dbReference type="ChEBI" id="CHEBI:30616"/>
    </ligand>
</feature>
<keyword evidence="7" id="KW-0479">Metal-binding</keyword>
<accession>M0ISH6</accession>
<dbReference type="NCBIfam" id="NF003917">
    <property type="entry name" value="PRK05443.1-1"/>
    <property type="match status" value="1"/>
</dbReference>
<dbReference type="CDD" id="cd09165">
    <property type="entry name" value="PLDc_PaPPK1_C1_like"/>
    <property type="match status" value="1"/>
</dbReference>
<gene>
    <name evidence="7" type="primary">ppk</name>
    <name evidence="11" type="ORF">C440_00390</name>
</gene>
<feature type="domain" description="PLD phosphodiesterase" evidence="10">
    <location>
        <begin position="604"/>
        <end position="634"/>
    </location>
</feature>
<dbReference type="PROSITE" id="PS50035">
    <property type="entry name" value="PLD"/>
    <property type="match status" value="1"/>
</dbReference>
<evidence type="ECO:0000256" key="4">
    <source>
        <dbReference type="ARBA" id="ARBA00022777"/>
    </source>
</evidence>
<dbReference type="SUPFAM" id="SSF143724">
    <property type="entry name" value="PHP14-like"/>
    <property type="match status" value="1"/>
</dbReference>
<dbReference type="Pfam" id="PF13089">
    <property type="entry name" value="PP_kinase_N"/>
    <property type="match status" value="1"/>
</dbReference>
<dbReference type="GO" id="GO:0009358">
    <property type="term" value="C:polyphosphate kinase complex"/>
    <property type="evidence" value="ECO:0007669"/>
    <property type="project" value="InterPro"/>
</dbReference>
<dbReference type="GO" id="GO:0008976">
    <property type="term" value="F:polyphosphate kinase activity"/>
    <property type="evidence" value="ECO:0007669"/>
    <property type="project" value="UniProtKB-UniRule"/>
</dbReference>
<comment type="similarity">
    <text evidence="7 8">Belongs to the polyphosphate kinase 1 (PPK1) family.</text>
</comment>
<dbReference type="InterPro" id="IPR001736">
    <property type="entry name" value="PLipase_D/transphosphatidylase"/>
</dbReference>
<organism evidence="11 12">
    <name type="scientific">Haloferax mucosum ATCC BAA-1512</name>
    <dbReference type="NCBI Taxonomy" id="662479"/>
    <lineage>
        <taxon>Archaea</taxon>
        <taxon>Methanobacteriati</taxon>
        <taxon>Methanobacteriota</taxon>
        <taxon>Stenosarchaea group</taxon>
        <taxon>Halobacteria</taxon>
        <taxon>Halobacteriales</taxon>
        <taxon>Haloferacaceae</taxon>
        <taxon>Haloferax</taxon>
    </lineage>
</organism>
<dbReference type="InterPro" id="IPR003414">
    <property type="entry name" value="PP_kinase"/>
</dbReference>
<evidence type="ECO:0000313" key="12">
    <source>
        <dbReference type="Proteomes" id="UP000011550"/>
    </source>
</evidence>
<keyword evidence="6 7" id="KW-0460">Magnesium</keyword>
<dbReference type="PANTHER" id="PTHR30218:SF0">
    <property type="entry name" value="POLYPHOSPHATE KINASE"/>
    <property type="match status" value="1"/>
</dbReference>
<evidence type="ECO:0000259" key="10">
    <source>
        <dbReference type="PROSITE" id="PS50035"/>
    </source>
</evidence>
<dbReference type="NCBIfam" id="NF003921">
    <property type="entry name" value="PRK05443.2-2"/>
    <property type="match status" value="1"/>
</dbReference>
<dbReference type="SUPFAM" id="SSF56024">
    <property type="entry name" value="Phospholipase D/nuclease"/>
    <property type="match status" value="2"/>
</dbReference>
<dbReference type="GO" id="GO:0006799">
    <property type="term" value="P:polyphosphate biosynthetic process"/>
    <property type="evidence" value="ECO:0007669"/>
    <property type="project" value="UniProtKB-UniRule"/>
</dbReference>
<dbReference type="InterPro" id="IPR025200">
    <property type="entry name" value="PPK_C_dom2"/>
</dbReference>
<evidence type="ECO:0000256" key="3">
    <source>
        <dbReference type="ARBA" id="ARBA00022741"/>
    </source>
</evidence>
<protein>
    <recommendedName>
        <fullName evidence="7 8">Polyphosphate kinase</fullName>
        <ecNumber evidence="7 8">2.7.4.1</ecNumber>
    </recommendedName>
    <alternativeName>
        <fullName evidence="7">ATP-polyphosphate phosphotransferase</fullName>
    </alternativeName>
    <alternativeName>
        <fullName evidence="7">Polyphosphoric acid kinase</fullName>
    </alternativeName>
</protein>
<dbReference type="InterPro" id="IPR024953">
    <property type="entry name" value="PP_kinase_middle"/>
</dbReference>
<keyword evidence="12" id="KW-1185">Reference proteome</keyword>
<comment type="function">
    <text evidence="7 8">Catalyzes the reversible transfer of the terminal phosphate of ATP to form a long-chain polyphosphate (polyP).</text>
</comment>
<reference evidence="11 12" key="1">
    <citation type="journal article" date="2014" name="PLoS Genet.">
        <title>Phylogenetically driven sequencing of extremely halophilic archaea reveals strategies for static and dynamic osmo-response.</title>
        <authorList>
            <person name="Becker E.A."/>
            <person name="Seitzer P.M."/>
            <person name="Tritt A."/>
            <person name="Larsen D."/>
            <person name="Krusor M."/>
            <person name="Yao A.I."/>
            <person name="Wu D."/>
            <person name="Madern D."/>
            <person name="Eisen J.A."/>
            <person name="Darling A.E."/>
            <person name="Facciotti M.T."/>
        </authorList>
    </citation>
    <scope>NUCLEOTIDE SEQUENCE [LARGE SCALE GENOMIC DNA]</scope>
    <source>
        <strain evidence="11 12">ATCC BAA-1512</strain>
    </source>
</reference>
<dbReference type="HAMAP" id="MF_00347">
    <property type="entry name" value="Polyphosphate_kinase"/>
    <property type="match status" value="1"/>
</dbReference>
<feature type="region of interest" description="Disordered" evidence="9">
    <location>
        <begin position="730"/>
        <end position="785"/>
    </location>
</feature>
<dbReference type="EMBL" id="AOLN01000001">
    <property type="protein sequence ID" value="ELZ98768.1"/>
    <property type="molecule type" value="Genomic_DNA"/>
</dbReference>
<evidence type="ECO:0000256" key="2">
    <source>
        <dbReference type="ARBA" id="ARBA00022679"/>
    </source>
</evidence>
<dbReference type="PANTHER" id="PTHR30218">
    <property type="entry name" value="POLYPHOSPHATE KINASE"/>
    <property type="match status" value="1"/>
</dbReference>
<dbReference type="Pfam" id="PF13090">
    <property type="entry name" value="PP_kinase_C"/>
    <property type="match status" value="1"/>
</dbReference>
<dbReference type="PATRIC" id="fig|662479.7.peg.79"/>
<dbReference type="Pfam" id="PF02503">
    <property type="entry name" value="PP_kinase"/>
    <property type="match status" value="1"/>
</dbReference>
<dbReference type="InterPro" id="IPR041108">
    <property type="entry name" value="PP_kinase_C_1"/>
</dbReference>
<feature type="active site" description="Phosphohistidine intermediate" evidence="7">
    <location>
        <position position="452"/>
    </location>
</feature>
<evidence type="ECO:0000256" key="5">
    <source>
        <dbReference type="ARBA" id="ARBA00022840"/>
    </source>
</evidence>
<proteinExistence type="inferred from homology"/>
<dbReference type="CDD" id="cd09168">
    <property type="entry name" value="PLDc_PaPPK1_C2_like"/>
    <property type="match status" value="1"/>
</dbReference>
<comment type="PTM">
    <text evidence="7 8">An intermediate of this reaction is the autophosphorylated ppk in which a phosphate is covalently linked to a histidine residue through a N-P bond.</text>
</comment>
<dbReference type="GO" id="GO:0046872">
    <property type="term" value="F:metal ion binding"/>
    <property type="evidence" value="ECO:0007669"/>
    <property type="project" value="UniProtKB-KW"/>
</dbReference>
<dbReference type="InterPro" id="IPR036832">
    <property type="entry name" value="PPK_N_dom_sf"/>
</dbReference>
<keyword evidence="1 7" id="KW-0597">Phosphoprotein</keyword>
<dbReference type="GO" id="GO:0005524">
    <property type="term" value="F:ATP binding"/>
    <property type="evidence" value="ECO:0007669"/>
    <property type="project" value="UniProtKB-KW"/>
</dbReference>
<evidence type="ECO:0000256" key="1">
    <source>
        <dbReference type="ARBA" id="ARBA00022553"/>
    </source>
</evidence>
<dbReference type="Pfam" id="PF17941">
    <property type="entry name" value="PP_kinase_C_1"/>
    <property type="match status" value="1"/>
</dbReference>
<feature type="binding site" evidence="7">
    <location>
        <position position="422"/>
    </location>
    <ligand>
        <name>Mg(2+)</name>
        <dbReference type="ChEBI" id="CHEBI:18420"/>
    </ligand>
</feature>
<comment type="cofactor">
    <cofactor evidence="7">
        <name>Mg(2+)</name>
        <dbReference type="ChEBI" id="CHEBI:18420"/>
    </cofactor>
</comment>
<evidence type="ECO:0000313" key="11">
    <source>
        <dbReference type="EMBL" id="ELZ98768.1"/>
    </source>
</evidence>
<keyword evidence="3 7" id="KW-0547">Nucleotide-binding</keyword>
<comment type="catalytic activity">
    <reaction evidence="7 8">
        <text>[phosphate](n) + ATP = [phosphate](n+1) + ADP</text>
        <dbReference type="Rhea" id="RHEA:19573"/>
        <dbReference type="Rhea" id="RHEA-COMP:9859"/>
        <dbReference type="Rhea" id="RHEA-COMP:14280"/>
        <dbReference type="ChEBI" id="CHEBI:16838"/>
        <dbReference type="ChEBI" id="CHEBI:30616"/>
        <dbReference type="ChEBI" id="CHEBI:456216"/>
        <dbReference type="EC" id="2.7.4.1"/>
    </reaction>
</comment>
<evidence type="ECO:0000256" key="6">
    <source>
        <dbReference type="ARBA" id="ARBA00022842"/>
    </source>
</evidence>
<dbReference type="InterPro" id="IPR036830">
    <property type="entry name" value="PP_kinase_middle_dom_sf"/>
</dbReference>
<dbReference type="NCBIfam" id="NF003918">
    <property type="entry name" value="PRK05443.1-2"/>
    <property type="match status" value="1"/>
</dbReference>
<comment type="caution">
    <text evidence="11">The sequence shown here is derived from an EMBL/GenBank/DDBJ whole genome shotgun (WGS) entry which is preliminary data.</text>
</comment>
<keyword evidence="2 7" id="KW-0808">Transferase</keyword>
<dbReference type="SUPFAM" id="SSF140356">
    <property type="entry name" value="PPK N-terminal domain-like"/>
    <property type="match status" value="1"/>
</dbReference>
<dbReference type="EC" id="2.7.4.1" evidence="7 8"/>
<evidence type="ECO:0000256" key="7">
    <source>
        <dbReference type="HAMAP-Rule" id="MF_00347"/>
    </source>
</evidence>
<keyword evidence="5 7" id="KW-0067">ATP-binding</keyword>
<dbReference type="Gene3D" id="3.30.1840.10">
    <property type="entry name" value="Polyphosphate kinase middle domain"/>
    <property type="match status" value="1"/>
</dbReference>
<sequence>MSMTDESSNTIDLSDPQYYLNRELSQLEFQSRVLNEALDDRNPLLERVRFLAIFTKNLDEFFMKRVGGLKQQIDAGVTEETTDGRTPQEQWEAVIDKARPMFERQAACYREEIRPALAAEGIHICDYDDLTADQQSDMREYFQLSVLPVLTPLSFDPAHPFPFISNLSLSLAVITQGDEDDDPTFTRVKIPQNRPRLVEVETEGDETRYVLLEEVIRANLDLLFPNVEVLGTAVFKLTRNAEVRRNEEVAEDLIDMIEEVLEQRRFATAVRLEIEADAPAAARDLLIEQLHLDEREVFDLPGPLDYRELMDLTDLSRPDLSLASWTPQPHPRFSTLSTGDMDGDGHSMFDEIRRQDVLLHHPYHSFGDTVQKFLDVAANDPKVLAIKAAIYRTASDSKIIESLIDAADNGKQVAAMVELKARFDEQNNLEWVRKLEEEGIHVAYGTIGLKTHTKTALVVREEADGVRLYSHVATGNYHSGTAKGYVDLGILTADRDIGQDLVKVFNFFTGPSLDEEFRKLLIAPVTMRNEFTKCIRREAEHAVAGRPARIVAKMNALEDPGIVEELYKASMAGVDIDLLVRDICRLRPGIDGLSETVTVRSVVDRFLEHSRIFYFENAGDPEYYIGSADWMTRNLDKRVEAIAPVEDIDIREQLRFILELGFADNRKSWEMNPDGSYEQLSPEGGHTVNMQSVLMGQTLTASSKPGVHRGIPASHPDVPETLLVESNPTVMAPRDVPEPRPLADETTSVVTARGDSDGASSADDADDEPRVAAARGAPVNGDPQYVLDTFPEKWYVPDSGHYEYAVRTPDGDRDYRKTATAAAKLIEQYYDSDAE</sequence>
<feature type="binding site" evidence="7">
    <location>
        <position position="581"/>
    </location>
    <ligand>
        <name>ATP</name>
        <dbReference type="ChEBI" id="CHEBI:30616"/>
    </ligand>
</feature>
<name>M0ISH6_9EURY</name>
<feature type="binding site" evidence="7">
    <location>
        <position position="485"/>
    </location>
    <ligand>
        <name>ATP</name>
        <dbReference type="ChEBI" id="CHEBI:30616"/>
    </ligand>
</feature>
<dbReference type="Gene3D" id="1.20.58.310">
    <property type="entry name" value="Polyphosphate kinase N-terminal domain"/>
    <property type="match status" value="1"/>
</dbReference>
<feature type="binding site" evidence="7">
    <location>
        <position position="609"/>
    </location>
    <ligand>
        <name>ATP</name>
        <dbReference type="ChEBI" id="CHEBI:30616"/>
    </ligand>
</feature>
<dbReference type="STRING" id="662479.C440_00390"/>
<dbReference type="Proteomes" id="UP000011550">
    <property type="component" value="Unassembled WGS sequence"/>
</dbReference>